<keyword evidence="10" id="KW-1185">Reference proteome</keyword>
<feature type="domain" description="BHLH" evidence="8">
    <location>
        <begin position="67"/>
        <end position="117"/>
    </location>
</feature>
<comment type="subcellular location">
    <subcellularLocation>
        <location evidence="1">Nucleus</location>
    </subcellularLocation>
</comment>
<evidence type="ECO:0000256" key="5">
    <source>
        <dbReference type="ARBA" id="ARBA00023242"/>
    </source>
</evidence>
<keyword evidence="3" id="KW-0805">Transcription regulation</keyword>
<evidence type="ECO:0000259" key="8">
    <source>
        <dbReference type="PROSITE" id="PS50888"/>
    </source>
</evidence>
<sequence length="161" mass="18324">MGSSEDAQSRCLDRQNAADKQVRWMDIGEKTQELIPNIEKKDHAKQVRMEEISYRIQELVPRIKKDRASDGRSIAERVRRTKISERLRNLQGLVPNMEKQTNTSDMLDMAVDYIKELQMKIKAMKEEEANCTCTCLPSKQKHSPADEAQPPVPGAKQADAG</sequence>
<evidence type="ECO:0000313" key="10">
    <source>
        <dbReference type="Proteomes" id="UP000019116"/>
    </source>
</evidence>
<dbReference type="CDD" id="cd11393">
    <property type="entry name" value="bHLH_AtbHLH_like"/>
    <property type="match status" value="1"/>
</dbReference>
<proteinExistence type="inferred from homology"/>
<dbReference type="PANTHER" id="PTHR16223:SF379">
    <property type="entry name" value="TRANSCRIPTION FACTOR BHLH130"/>
    <property type="match status" value="1"/>
</dbReference>
<accession>A0A3B6KKH1</accession>
<dbReference type="Gene3D" id="4.10.280.10">
    <property type="entry name" value="Helix-loop-helix DNA-binding domain"/>
    <property type="match status" value="1"/>
</dbReference>
<evidence type="ECO:0000256" key="6">
    <source>
        <dbReference type="SAM" id="Coils"/>
    </source>
</evidence>
<reference evidence="9" key="2">
    <citation type="submission" date="2018-10" db="UniProtKB">
        <authorList>
            <consortium name="EnsemblPlants"/>
        </authorList>
    </citation>
    <scope>IDENTIFICATION</scope>
</reference>
<evidence type="ECO:0000256" key="2">
    <source>
        <dbReference type="ARBA" id="ARBA00005510"/>
    </source>
</evidence>
<dbReference type="EnsemblPlants" id="TraesCS5A02G344300.2">
    <property type="protein sequence ID" value="TraesCS5A02G344300.2"/>
    <property type="gene ID" value="TraesCS5A02G344300"/>
</dbReference>
<dbReference type="GO" id="GO:0046983">
    <property type="term" value="F:protein dimerization activity"/>
    <property type="evidence" value="ECO:0007669"/>
    <property type="project" value="InterPro"/>
</dbReference>
<dbReference type="Gramene" id="TraesCS5A03G0826800.2">
    <property type="protein sequence ID" value="TraesCS5A03G0826800.2.CDS"/>
    <property type="gene ID" value="TraesCS5A03G0826800"/>
</dbReference>
<dbReference type="SUPFAM" id="SSF47459">
    <property type="entry name" value="HLH, helix-loop-helix DNA-binding domain"/>
    <property type="match status" value="1"/>
</dbReference>
<dbReference type="GO" id="GO:0003700">
    <property type="term" value="F:DNA-binding transcription factor activity"/>
    <property type="evidence" value="ECO:0007669"/>
    <property type="project" value="InterPro"/>
</dbReference>
<dbReference type="Gramene" id="TraesCS5A02G344300.2">
    <property type="protein sequence ID" value="TraesCS5A02G344300.2"/>
    <property type="gene ID" value="TraesCS5A02G344300"/>
</dbReference>
<comment type="similarity">
    <text evidence="2">Belongs to the bHLH protein family.</text>
</comment>
<dbReference type="PANTHER" id="PTHR16223">
    <property type="entry name" value="TRANSCRIPTION FACTOR BHLH83-RELATED"/>
    <property type="match status" value="1"/>
</dbReference>
<protein>
    <recommendedName>
        <fullName evidence="8">BHLH domain-containing protein</fullName>
    </recommendedName>
</protein>
<dbReference type="Proteomes" id="UP000019116">
    <property type="component" value="Chromosome 5A"/>
</dbReference>
<dbReference type="PROSITE" id="PS50888">
    <property type="entry name" value="BHLH"/>
    <property type="match status" value="1"/>
</dbReference>
<evidence type="ECO:0000313" key="9">
    <source>
        <dbReference type="EnsemblPlants" id="TraesCS5A02G344300.2"/>
    </source>
</evidence>
<feature type="coiled-coil region" evidence="6">
    <location>
        <begin position="107"/>
        <end position="134"/>
    </location>
</feature>
<dbReference type="SMR" id="A0A3B6KKH1"/>
<dbReference type="SMART" id="SM00353">
    <property type="entry name" value="HLH"/>
    <property type="match status" value="1"/>
</dbReference>
<evidence type="ECO:0000256" key="3">
    <source>
        <dbReference type="ARBA" id="ARBA00023015"/>
    </source>
</evidence>
<dbReference type="InterPro" id="IPR011598">
    <property type="entry name" value="bHLH_dom"/>
</dbReference>
<name>A0A3B6KKH1_WHEAT</name>
<dbReference type="InterPro" id="IPR036638">
    <property type="entry name" value="HLH_DNA-bd_sf"/>
</dbReference>
<keyword evidence="5" id="KW-0539">Nucleus</keyword>
<organism evidence="9">
    <name type="scientific">Triticum aestivum</name>
    <name type="common">Wheat</name>
    <dbReference type="NCBI Taxonomy" id="4565"/>
    <lineage>
        <taxon>Eukaryota</taxon>
        <taxon>Viridiplantae</taxon>
        <taxon>Streptophyta</taxon>
        <taxon>Embryophyta</taxon>
        <taxon>Tracheophyta</taxon>
        <taxon>Spermatophyta</taxon>
        <taxon>Magnoliopsida</taxon>
        <taxon>Liliopsida</taxon>
        <taxon>Poales</taxon>
        <taxon>Poaceae</taxon>
        <taxon>BOP clade</taxon>
        <taxon>Pooideae</taxon>
        <taxon>Triticodae</taxon>
        <taxon>Triticeae</taxon>
        <taxon>Triticinae</taxon>
        <taxon>Triticum</taxon>
    </lineage>
</organism>
<reference evidence="9" key="1">
    <citation type="submission" date="2018-08" db="EMBL/GenBank/DDBJ databases">
        <authorList>
            <person name="Rossello M."/>
        </authorList>
    </citation>
    <scope>NUCLEOTIDE SEQUENCE [LARGE SCALE GENOMIC DNA]</scope>
    <source>
        <strain evidence="9">cv. Chinese Spring</strain>
    </source>
</reference>
<dbReference type="AlphaFoldDB" id="A0A3B6KKH1"/>
<evidence type="ECO:0000256" key="1">
    <source>
        <dbReference type="ARBA" id="ARBA00004123"/>
    </source>
</evidence>
<dbReference type="InterPro" id="IPR045239">
    <property type="entry name" value="bHLH95_bHLH"/>
</dbReference>
<dbReference type="Pfam" id="PF00010">
    <property type="entry name" value="HLH"/>
    <property type="match status" value="1"/>
</dbReference>
<keyword evidence="6" id="KW-0175">Coiled coil</keyword>
<keyword evidence="4" id="KW-0804">Transcription</keyword>
<feature type="region of interest" description="Disordered" evidence="7">
    <location>
        <begin position="136"/>
        <end position="161"/>
    </location>
</feature>
<evidence type="ECO:0000256" key="4">
    <source>
        <dbReference type="ARBA" id="ARBA00023163"/>
    </source>
</evidence>
<dbReference type="OrthoDB" id="692321at2759"/>
<dbReference type="GO" id="GO:0005634">
    <property type="term" value="C:nucleus"/>
    <property type="evidence" value="ECO:0007669"/>
    <property type="project" value="UniProtKB-SubCell"/>
</dbReference>
<dbReference type="InterPro" id="IPR045843">
    <property type="entry name" value="IND-like"/>
</dbReference>
<evidence type="ECO:0000256" key="7">
    <source>
        <dbReference type="SAM" id="MobiDB-lite"/>
    </source>
</evidence>